<protein>
    <submittedName>
        <fullName evidence="1">Uncharacterized protein</fullName>
    </submittedName>
</protein>
<dbReference type="Proteomes" id="UP000637643">
    <property type="component" value="Unassembled WGS sequence"/>
</dbReference>
<proteinExistence type="predicted"/>
<gene>
    <name evidence="1" type="ORF">GCM10010912_31720</name>
</gene>
<comment type="caution">
    <text evidence="1">The sequence shown here is derived from an EMBL/GenBank/DDBJ whole genome shotgun (WGS) entry which is preliminary data.</text>
</comment>
<sequence>MGVLSSIIEAFNDIEVRLKFVMFNNDIIVAAEVPGMNTDRRNLVPEKLHPNIVHMQARLLSDYLELITYCQRILENVGSPDTVRFEESCKMVLSYIWHETPALIPVPEDIFIDIHRELSLQRYMISQPYR</sequence>
<keyword evidence="2" id="KW-1185">Reference proteome</keyword>
<evidence type="ECO:0000313" key="2">
    <source>
        <dbReference type="Proteomes" id="UP000637643"/>
    </source>
</evidence>
<dbReference type="EMBL" id="BMKR01000011">
    <property type="protein sequence ID" value="GGF84156.1"/>
    <property type="molecule type" value="Genomic_DNA"/>
</dbReference>
<evidence type="ECO:0000313" key="1">
    <source>
        <dbReference type="EMBL" id="GGF84156.1"/>
    </source>
</evidence>
<reference evidence="1" key="2">
    <citation type="submission" date="2020-09" db="EMBL/GenBank/DDBJ databases">
        <authorList>
            <person name="Sun Q."/>
            <person name="Zhou Y."/>
        </authorList>
    </citation>
    <scope>NUCLEOTIDE SEQUENCE</scope>
    <source>
        <strain evidence="1">CGMCC 1.16134</strain>
    </source>
</reference>
<dbReference type="RefSeq" id="WP_189026404.1">
    <property type="nucleotide sequence ID" value="NZ_BMKR01000011.1"/>
</dbReference>
<reference evidence="1" key="1">
    <citation type="journal article" date="2014" name="Int. J. Syst. Evol. Microbiol.">
        <title>Complete genome sequence of Corynebacterium casei LMG S-19264T (=DSM 44701T), isolated from a smear-ripened cheese.</title>
        <authorList>
            <consortium name="US DOE Joint Genome Institute (JGI-PGF)"/>
            <person name="Walter F."/>
            <person name="Albersmeier A."/>
            <person name="Kalinowski J."/>
            <person name="Ruckert C."/>
        </authorList>
    </citation>
    <scope>NUCLEOTIDE SEQUENCE</scope>
    <source>
        <strain evidence="1">CGMCC 1.16134</strain>
    </source>
</reference>
<name>A0A917FIK0_9BACL</name>
<dbReference type="AlphaFoldDB" id="A0A917FIK0"/>
<organism evidence="1 2">
    <name type="scientific">Paenibacillus albidus</name>
    <dbReference type="NCBI Taxonomy" id="2041023"/>
    <lineage>
        <taxon>Bacteria</taxon>
        <taxon>Bacillati</taxon>
        <taxon>Bacillota</taxon>
        <taxon>Bacilli</taxon>
        <taxon>Bacillales</taxon>
        <taxon>Paenibacillaceae</taxon>
        <taxon>Paenibacillus</taxon>
    </lineage>
</organism>
<accession>A0A917FIK0</accession>